<feature type="compositionally biased region" description="Basic and acidic residues" evidence="1">
    <location>
        <begin position="306"/>
        <end position="315"/>
    </location>
</feature>
<name>A0A9Q0RX35_9DIPT</name>
<dbReference type="PANTHER" id="PTHR21579">
    <property type="entry name" value="PROTEIN TINCAR"/>
    <property type="match status" value="1"/>
</dbReference>
<dbReference type="InterPro" id="IPR053291">
    <property type="entry name" value="Ommatidial_diff-associated"/>
</dbReference>
<keyword evidence="2" id="KW-1133">Transmembrane helix</keyword>
<feature type="region of interest" description="Disordered" evidence="1">
    <location>
        <begin position="88"/>
        <end position="109"/>
    </location>
</feature>
<evidence type="ECO:0000256" key="2">
    <source>
        <dbReference type="SAM" id="Phobius"/>
    </source>
</evidence>
<sequence>MGCFQDNIMQWYERQRCAPLYTTFDGTISIRNIMSITGSLVGYENNNDLNGVVSTKNRSMLNMSSASTKQCPSLNSSITNSVITTASSSVSNSNTKHQNRNNECKQHNKKRRKVHLNSLWSIWYGVLTTFLQGYLALHGAYRFVECSLVQWRGGEPIAELTVQLLLSGFVFLMLPLFFISAILKVGNLANDGIKLATGSGKCSIEPEDGLESEAKGGTLRALWTHGGPTSSFVHIITAFSLLVPRLILEARLIENGNLQRDFDDDLFDTHERLLEMEVTTTMEAFHSTLNNANVTPNKQTTIHVTDNNKKYERPSKTGGGNRHSNTGKGGNGKKHKSHKDTMDEVAKLGENFGEQRRKNSRKGEGVAISGMNSSGNSGTVAIGVEDFNDKLEIKPNRMDFEKINDFEVSTVFEVNKNAKKIAANASQSKPEIDDYDYKSHKKSTNRDSDIVIVKPEKPTERIVPSTPHSTDSKIIEIKPSHTKYNHGVKKIKRFSENEQKDLFDLNDSSESVSNEEGSTVVIEPAALVGSVPVNVTTSPVELSGIAGRLQRFLGVTKELDMDTWSQLPSLEFLNLILSLMVWSVRYPAVFWGTSKAFAVVFSLQMVSNMFEILLGFGGASVLYKLQIVGSPLPLQTRALLLNATVTFSLFTLSTILVISSSLIIYLYGHGRLSARIRDRQIISTKSGDTWAYFAHCASLCFILALAVVKAPLMHDLSVAYRGSLDAGILASVLASVTHLFLWIVLWLGLTAKRRWVFKLPPLPTVNPSVKQPLLMSSRVNGRSSLNPNESGDDTIYWPKLAPSSPKLKVTFNEIPSTLSSDDNLAEHDGKRRAACRTSLCLSSPPNGEADDGDYATLRGPGGDLLHLSDLGAHCDIGDDTSEEGKLLESVRDDSVTYASTRDLEPPTIEPFIGEQMVSPLAPVTVTVHTNEAHILTSTPRCLRRADSGVPTDSLLTPRSDTTSTESSTSPPDRALSESSGSSGVHSGEERDEVAVIRPRPTKTIAKPPQPVIQEEPFGRSTNMKMSSFNQDGKSSATLPLTRGPIDVRNDFINHCSTMPLPIGCHQQQYRSQIFTPNSIQRPQMHTTLPNGLRYSNASNQHFLRRMPHVRNAESPYGILGLGAGHHTFSKLLHDPLMCHNIAGMAMVPEDRDSANYSMISDHDREMYVNTSGVIN</sequence>
<feature type="transmembrane region" description="Helical" evidence="2">
    <location>
        <begin position="596"/>
        <end position="623"/>
    </location>
</feature>
<feature type="transmembrane region" description="Helical" evidence="2">
    <location>
        <begin position="643"/>
        <end position="668"/>
    </location>
</feature>
<feature type="region of interest" description="Disordered" evidence="1">
    <location>
        <begin position="306"/>
        <end position="340"/>
    </location>
</feature>
<evidence type="ECO:0000313" key="3">
    <source>
        <dbReference type="EMBL" id="KAJ6635488.1"/>
    </source>
</evidence>
<feature type="region of interest" description="Disordered" evidence="1">
    <location>
        <begin position="943"/>
        <end position="1016"/>
    </location>
</feature>
<accession>A0A9Q0RX35</accession>
<dbReference type="AlphaFoldDB" id="A0A9Q0RX35"/>
<feature type="transmembrane region" description="Helical" evidence="2">
    <location>
        <begin position="728"/>
        <end position="749"/>
    </location>
</feature>
<feature type="transmembrane region" description="Helical" evidence="2">
    <location>
        <begin position="689"/>
        <end position="708"/>
    </location>
</feature>
<feature type="compositionally biased region" description="Low complexity" evidence="1">
    <location>
        <begin position="956"/>
        <end position="985"/>
    </location>
</feature>
<evidence type="ECO:0000313" key="4">
    <source>
        <dbReference type="Proteomes" id="UP001151699"/>
    </source>
</evidence>
<reference evidence="3" key="1">
    <citation type="submission" date="2022-07" db="EMBL/GenBank/DDBJ databases">
        <authorList>
            <person name="Trinca V."/>
            <person name="Uliana J.V.C."/>
            <person name="Torres T.T."/>
            <person name="Ward R.J."/>
            <person name="Monesi N."/>
        </authorList>
    </citation>
    <scope>NUCLEOTIDE SEQUENCE</scope>
    <source>
        <strain evidence="3">HSMRA1968</strain>
        <tissue evidence="3">Whole embryos</tissue>
    </source>
</reference>
<feature type="transmembrane region" description="Helical" evidence="2">
    <location>
        <begin position="161"/>
        <end position="183"/>
    </location>
</feature>
<dbReference type="EMBL" id="WJQU01000004">
    <property type="protein sequence ID" value="KAJ6635488.1"/>
    <property type="molecule type" value="Genomic_DNA"/>
</dbReference>
<proteinExistence type="predicted"/>
<gene>
    <name evidence="3" type="primary">tinc</name>
    <name evidence="3" type="ORF">Bhyg_14074</name>
</gene>
<keyword evidence="2" id="KW-0472">Membrane</keyword>
<dbReference type="PANTHER" id="PTHR21579:SF20">
    <property type="entry name" value="PROTEIN TINCAR"/>
    <property type="match status" value="1"/>
</dbReference>
<keyword evidence="2" id="KW-0812">Transmembrane</keyword>
<feature type="compositionally biased region" description="Basic and acidic residues" evidence="1">
    <location>
        <begin position="352"/>
        <end position="364"/>
    </location>
</feature>
<feature type="region of interest" description="Disordered" evidence="1">
    <location>
        <begin position="352"/>
        <end position="372"/>
    </location>
</feature>
<comment type="caution">
    <text evidence="3">The sequence shown here is derived from an EMBL/GenBank/DDBJ whole genome shotgun (WGS) entry which is preliminary data.</text>
</comment>
<keyword evidence="4" id="KW-1185">Reference proteome</keyword>
<protein>
    <submittedName>
        <fullName evidence="3">Protein tincar</fullName>
    </submittedName>
</protein>
<dbReference type="Proteomes" id="UP001151699">
    <property type="component" value="Chromosome C"/>
</dbReference>
<evidence type="ECO:0000256" key="1">
    <source>
        <dbReference type="SAM" id="MobiDB-lite"/>
    </source>
</evidence>
<organism evidence="3 4">
    <name type="scientific">Pseudolycoriella hygida</name>
    <dbReference type="NCBI Taxonomy" id="35572"/>
    <lineage>
        <taxon>Eukaryota</taxon>
        <taxon>Metazoa</taxon>
        <taxon>Ecdysozoa</taxon>
        <taxon>Arthropoda</taxon>
        <taxon>Hexapoda</taxon>
        <taxon>Insecta</taxon>
        <taxon>Pterygota</taxon>
        <taxon>Neoptera</taxon>
        <taxon>Endopterygota</taxon>
        <taxon>Diptera</taxon>
        <taxon>Nematocera</taxon>
        <taxon>Sciaroidea</taxon>
        <taxon>Sciaridae</taxon>
        <taxon>Pseudolycoriella</taxon>
    </lineage>
</organism>
<feature type="transmembrane region" description="Helical" evidence="2">
    <location>
        <begin position="119"/>
        <end position="141"/>
    </location>
</feature>
<dbReference type="OrthoDB" id="10033661at2759"/>